<evidence type="ECO:0000313" key="1">
    <source>
        <dbReference type="EMBL" id="OGY86432.1"/>
    </source>
</evidence>
<gene>
    <name evidence="1" type="ORF">A2319_01270</name>
</gene>
<organism evidence="1 2">
    <name type="scientific">Candidatus Kerfeldbacteria bacterium RIFOXYB2_FULL_38_14</name>
    <dbReference type="NCBI Taxonomy" id="1798547"/>
    <lineage>
        <taxon>Bacteria</taxon>
        <taxon>Candidatus Kerfeldiibacteriota</taxon>
    </lineage>
</organism>
<accession>A0A1G2BBD0</accession>
<evidence type="ECO:0000313" key="2">
    <source>
        <dbReference type="Proteomes" id="UP000176420"/>
    </source>
</evidence>
<dbReference type="EMBL" id="MHKI01000020">
    <property type="protein sequence ID" value="OGY86432.1"/>
    <property type="molecule type" value="Genomic_DNA"/>
</dbReference>
<dbReference type="Proteomes" id="UP000176420">
    <property type="component" value="Unassembled WGS sequence"/>
</dbReference>
<sequence length="216" mass="25716">MDQKKQLKLPTKAEVMQIWDLYKTPLHVRKHLQQVNRVGVYLAKQLIAVGENVILDLVDRATLLHDTLRVTEWKSLSLEKFPYTPTSAEIAVWTEQRKKYPPHIPHSKINYDIFHEQYPEMAMVIFRHDLMNLPLAETWEDKIVNYADRRVEQDQIVSLSERLHQLNKRYPFLFQNDKMTGRDIWAENKKLEQEIFSKLSLQPDQLLKAIQDEEKI</sequence>
<proteinExistence type="predicted"/>
<dbReference type="AlphaFoldDB" id="A0A1G2BBD0"/>
<dbReference type="SUPFAM" id="SSF109604">
    <property type="entry name" value="HD-domain/PDEase-like"/>
    <property type="match status" value="1"/>
</dbReference>
<evidence type="ECO:0008006" key="3">
    <source>
        <dbReference type="Google" id="ProtNLM"/>
    </source>
</evidence>
<protein>
    <recommendedName>
        <fullName evidence="3">HD domain-containing protein</fullName>
    </recommendedName>
</protein>
<reference evidence="1 2" key="1">
    <citation type="journal article" date="2016" name="Nat. Commun.">
        <title>Thousands of microbial genomes shed light on interconnected biogeochemical processes in an aquifer system.</title>
        <authorList>
            <person name="Anantharaman K."/>
            <person name="Brown C.T."/>
            <person name="Hug L.A."/>
            <person name="Sharon I."/>
            <person name="Castelle C.J."/>
            <person name="Probst A.J."/>
            <person name="Thomas B.C."/>
            <person name="Singh A."/>
            <person name="Wilkins M.J."/>
            <person name="Karaoz U."/>
            <person name="Brodie E.L."/>
            <person name="Williams K.H."/>
            <person name="Hubbard S.S."/>
            <person name="Banfield J.F."/>
        </authorList>
    </citation>
    <scope>NUCLEOTIDE SEQUENCE [LARGE SCALE GENOMIC DNA]</scope>
</reference>
<comment type="caution">
    <text evidence="1">The sequence shown here is derived from an EMBL/GenBank/DDBJ whole genome shotgun (WGS) entry which is preliminary data.</text>
</comment>
<dbReference type="Gene3D" id="1.10.3210.10">
    <property type="entry name" value="Hypothetical protein af1432"/>
    <property type="match status" value="1"/>
</dbReference>
<name>A0A1G2BBD0_9BACT</name>